<feature type="domain" description="DUF3298" evidence="1">
    <location>
        <begin position="180"/>
        <end position="244"/>
    </location>
</feature>
<evidence type="ECO:0000313" key="4">
    <source>
        <dbReference type="Proteomes" id="UP000186230"/>
    </source>
</evidence>
<evidence type="ECO:0000259" key="2">
    <source>
        <dbReference type="Pfam" id="PF13739"/>
    </source>
</evidence>
<dbReference type="Gene3D" id="3.30.565.40">
    <property type="entry name" value="Fervidobacterium nodosum Rt17-B1 like"/>
    <property type="match status" value="1"/>
</dbReference>
<dbReference type="PROSITE" id="PS51257">
    <property type="entry name" value="PROKAR_LIPOPROTEIN"/>
    <property type="match status" value="1"/>
</dbReference>
<dbReference type="InterPro" id="IPR037126">
    <property type="entry name" value="PdaC/RsiV-like_sf"/>
</dbReference>
<feature type="domain" description="Deacetylase PdaC" evidence="2">
    <location>
        <begin position="51"/>
        <end position="153"/>
    </location>
</feature>
<evidence type="ECO:0000313" key="3">
    <source>
        <dbReference type="EMBL" id="APU68275.1"/>
    </source>
</evidence>
<dbReference type="InterPro" id="IPR025303">
    <property type="entry name" value="PdaC"/>
</dbReference>
<accession>A0A1L7I588</accession>
<dbReference type="STRING" id="1229726.GRFL_1551"/>
<dbReference type="Gene3D" id="3.90.640.20">
    <property type="entry name" value="Heat-shock cognate protein, ATPase"/>
    <property type="match status" value="1"/>
</dbReference>
<dbReference type="Proteomes" id="UP000186230">
    <property type="component" value="Chromosome"/>
</dbReference>
<dbReference type="KEGG" id="gfl:GRFL_1551"/>
<sequence>MRKLWIILVVAGLFFSCKNDEKNEKIETENTTISFNSKTLEKSLDDCEPEQGECTFISINYPIAFGKDDAAARINKSIQNFIRNTVDYEDESSSKTPQELVDNFIANYQETASEFPEYELPWEATITGKTLFQNENMICLQFNTDMFTGGAHGYRSVNYLNFDAKTGKKLQNTDLFTAQFRDFVEHRFREKHHIPEGSNINSTGMFFENDEFHLPANIGFSKSEVILHYNAYEIAPYAAGDFRMVYPKSEIEQFLKTSSAKKQA</sequence>
<dbReference type="AlphaFoldDB" id="A0A1L7I588"/>
<dbReference type="InterPro" id="IPR021729">
    <property type="entry name" value="DUF3298"/>
</dbReference>
<dbReference type="Pfam" id="PF13739">
    <property type="entry name" value="PdaC"/>
    <property type="match status" value="1"/>
</dbReference>
<evidence type="ECO:0000259" key="1">
    <source>
        <dbReference type="Pfam" id="PF11738"/>
    </source>
</evidence>
<dbReference type="Pfam" id="PF11738">
    <property type="entry name" value="DUF3298"/>
    <property type="match status" value="1"/>
</dbReference>
<reference evidence="3 4" key="1">
    <citation type="submission" date="2016-07" db="EMBL/GenBank/DDBJ databases">
        <title>Multi-omics approach to identify versatile polysaccharide utilization systems of a marine flavobacterium Gramella flava.</title>
        <authorList>
            <person name="Tang K."/>
        </authorList>
    </citation>
    <scope>NUCLEOTIDE SEQUENCE [LARGE SCALE GENOMIC DNA]</scope>
    <source>
        <strain evidence="3 4">JLT2011</strain>
    </source>
</reference>
<gene>
    <name evidence="3" type="ORF">GRFL_1551</name>
</gene>
<proteinExistence type="predicted"/>
<dbReference type="RefSeq" id="WP_139839182.1">
    <property type="nucleotide sequence ID" value="NZ_AMRU01000001.1"/>
</dbReference>
<name>A0A1L7I588_9FLAO</name>
<organism evidence="3 4">
    <name type="scientific">Christiangramia flava JLT2011</name>
    <dbReference type="NCBI Taxonomy" id="1229726"/>
    <lineage>
        <taxon>Bacteria</taxon>
        <taxon>Pseudomonadati</taxon>
        <taxon>Bacteroidota</taxon>
        <taxon>Flavobacteriia</taxon>
        <taxon>Flavobacteriales</taxon>
        <taxon>Flavobacteriaceae</taxon>
        <taxon>Christiangramia</taxon>
    </lineage>
</organism>
<dbReference type="EMBL" id="CP016359">
    <property type="protein sequence ID" value="APU68275.1"/>
    <property type="molecule type" value="Genomic_DNA"/>
</dbReference>
<keyword evidence="4" id="KW-1185">Reference proteome</keyword>
<protein>
    <submittedName>
        <fullName evidence="3">Uncharacterized protein</fullName>
    </submittedName>
</protein>
<dbReference type="OrthoDB" id="594879at2"/>